<proteinExistence type="predicted"/>
<name>A0AC61R736_9FIRM</name>
<evidence type="ECO:0000313" key="1">
    <source>
        <dbReference type="EMBL" id="TGY65985.1"/>
    </source>
</evidence>
<sequence>MKNWKSYVTMLVVGILIGAFLFFGMVNLNIGQSEPKVTQTTVLEQLQSASDLITTDYHYSKVGRYENSLEINGWSIPLTNKYFILTYEGEVQLGIDLTKADIAVRGDTIAITLPPVEVLSNAIDEKSIEVYNESKNVFNPISVNDYKEFAIQQKEAVDKELEEKNIYEIAKENTIKSISQLLNMSDAIRDQYKLDIKFKDA</sequence>
<protein>
    <submittedName>
        <fullName evidence="1">DUF4230 domain-containing protein</fullName>
    </submittedName>
</protein>
<dbReference type="Proteomes" id="UP000308836">
    <property type="component" value="Unassembled WGS sequence"/>
</dbReference>
<accession>A0AC61R736</accession>
<evidence type="ECO:0000313" key="2">
    <source>
        <dbReference type="Proteomes" id="UP000308836"/>
    </source>
</evidence>
<gene>
    <name evidence="1" type="ORF">E5336_06535</name>
</gene>
<keyword evidence="2" id="KW-1185">Reference proteome</keyword>
<comment type="caution">
    <text evidence="1">The sequence shown here is derived from an EMBL/GenBank/DDBJ whole genome shotgun (WGS) entry which is preliminary data.</text>
</comment>
<dbReference type="EMBL" id="SRYG01000011">
    <property type="protein sequence ID" value="TGY65985.1"/>
    <property type="molecule type" value="Genomic_DNA"/>
</dbReference>
<reference evidence="1" key="1">
    <citation type="submission" date="2019-04" db="EMBL/GenBank/DDBJ databases">
        <title>Microbes associate with the intestines of laboratory mice.</title>
        <authorList>
            <person name="Navarre W."/>
            <person name="Wong E."/>
            <person name="Huang K."/>
            <person name="Tropini C."/>
            <person name="Ng K."/>
            <person name="Yu B."/>
        </authorList>
    </citation>
    <scope>NUCLEOTIDE SEQUENCE</scope>
    <source>
        <strain evidence="1">NM09_H32</strain>
    </source>
</reference>
<organism evidence="1 2">
    <name type="scientific">Dubosiella muris</name>
    <dbReference type="NCBI Taxonomy" id="3038133"/>
    <lineage>
        <taxon>Bacteria</taxon>
        <taxon>Bacillati</taxon>
        <taxon>Bacillota</taxon>
        <taxon>Erysipelotrichia</taxon>
        <taxon>Erysipelotrichales</taxon>
        <taxon>Erysipelotrichaceae</taxon>
        <taxon>Dubosiella</taxon>
    </lineage>
</organism>